<dbReference type="NCBIfam" id="TIGR00507">
    <property type="entry name" value="aroE"/>
    <property type="match status" value="1"/>
</dbReference>
<keyword evidence="2 9" id="KW-0028">Amino-acid biosynthesis</keyword>
<keyword evidence="3 9" id="KW-0521">NADP</keyword>
<accession>A0A1U7M0E2</accession>
<feature type="binding site" evidence="9">
    <location>
        <position position="69"/>
    </location>
    <ligand>
        <name>shikimate</name>
        <dbReference type="ChEBI" id="CHEBI:36208"/>
    </ligand>
</feature>
<organism evidence="10 11">
    <name type="scientific">Peptoniphilus porci</name>
    <dbReference type="NCBI Taxonomy" id="2652280"/>
    <lineage>
        <taxon>Bacteria</taxon>
        <taxon>Bacillati</taxon>
        <taxon>Bacillota</taxon>
        <taxon>Tissierellia</taxon>
        <taxon>Tissierellales</taxon>
        <taxon>Peptoniphilaceae</taxon>
        <taxon>Peptoniphilus</taxon>
    </lineage>
</organism>
<keyword evidence="5 9" id="KW-0057">Aromatic amino acid biosynthesis</keyword>
<dbReference type="CDD" id="cd01065">
    <property type="entry name" value="NAD_bind_Shikimate_DH"/>
    <property type="match status" value="1"/>
</dbReference>
<dbReference type="FunFam" id="3.40.50.720:FF:000086">
    <property type="entry name" value="Quinate/shikimate dehydrogenase"/>
    <property type="match status" value="1"/>
</dbReference>
<dbReference type="AlphaFoldDB" id="A0A1U7M0E2"/>
<dbReference type="SUPFAM" id="SSF53223">
    <property type="entry name" value="Aminoacid dehydrogenase-like, N-terminal domain"/>
    <property type="match status" value="1"/>
</dbReference>
<comment type="catalytic activity">
    <reaction evidence="9">
        <text>shikimate + NADP(+) = 3-dehydroshikimate + NADPH + H(+)</text>
        <dbReference type="Rhea" id="RHEA:17737"/>
        <dbReference type="ChEBI" id="CHEBI:15378"/>
        <dbReference type="ChEBI" id="CHEBI:16630"/>
        <dbReference type="ChEBI" id="CHEBI:36208"/>
        <dbReference type="ChEBI" id="CHEBI:57783"/>
        <dbReference type="ChEBI" id="CHEBI:58349"/>
        <dbReference type="EC" id="1.1.1.25"/>
    </reaction>
</comment>
<evidence type="ECO:0000256" key="3">
    <source>
        <dbReference type="ARBA" id="ARBA00022857"/>
    </source>
</evidence>
<sequence>MTNRIQGTTRLVGLLGKPIKHSRSPHMHNSAFEFLKEDLVYLCLETENKDLEMALKALKTFDAVGANVTYPNKQEVLKYLDEIDEAAEIIGSVNTISIDDKTKKIKGYNTDGLGFIESLEKKGIQYKGKKMVLIGVGGAGRAIAIQSAYSGVGELVIKEINKEVADEVINTIKSRIPKCNVKLLSNNEDELKEELKNADLFVNATPLGMKGNTDACSISSCDIITNPNTYVYDIVYEPKETKFMKLAKEAGCETCNGINMMLWQGALAFKIWTGKDMPIDYVKKELGLE</sequence>
<dbReference type="Pfam" id="PF18317">
    <property type="entry name" value="SDH_C"/>
    <property type="match status" value="1"/>
</dbReference>
<dbReference type="SUPFAM" id="SSF51735">
    <property type="entry name" value="NAD(P)-binding Rossmann-fold domains"/>
    <property type="match status" value="1"/>
</dbReference>
<dbReference type="Gene3D" id="3.40.50.720">
    <property type="entry name" value="NAD(P)-binding Rossmann-like Domain"/>
    <property type="match status" value="1"/>
</dbReference>
<evidence type="ECO:0000256" key="9">
    <source>
        <dbReference type="HAMAP-Rule" id="MF_00222"/>
    </source>
</evidence>
<dbReference type="GO" id="GO:0050661">
    <property type="term" value="F:NADP binding"/>
    <property type="evidence" value="ECO:0007669"/>
    <property type="project" value="InterPro"/>
</dbReference>
<accession>A0A848R580</accession>
<protein>
    <recommendedName>
        <fullName evidence="9">Shikimate dehydrogenase (NADP(+))</fullName>
        <shortName evidence="9">SDH</shortName>
        <ecNumber evidence="9">1.1.1.25</ecNumber>
    </recommendedName>
</protein>
<feature type="binding site" evidence="9">
    <location>
        <position position="111"/>
    </location>
    <ligand>
        <name>shikimate</name>
        <dbReference type="ChEBI" id="CHEBI:36208"/>
    </ligand>
</feature>
<dbReference type="GO" id="GO:0030266">
    <property type="term" value="F:quinate 3-dehydrogenase (NAD+) activity"/>
    <property type="evidence" value="ECO:0007669"/>
    <property type="project" value="UniProtKB-EC"/>
</dbReference>
<comment type="similarity">
    <text evidence="9">Belongs to the shikimate dehydrogenase family.</text>
</comment>
<dbReference type="Gene3D" id="3.40.50.10860">
    <property type="entry name" value="Leucine Dehydrogenase, chain A, domain 1"/>
    <property type="match status" value="1"/>
</dbReference>
<dbReference type="Pfam" id="PF08501">
    <property type="entry name" value="Shikimate_dh_N"/>
    <property type="match status" value="1"/>
</dbReference>
<proteinExistence type="inferred from homology"/>
<evidence type="ECO:0000313" key="10">
    <source>
        <dbReference type="EMBL" id="OLR65114.1"/>
    </source>
</evidence>
<feature type="binding site" evidence="9">
    <location>
        <position position="264"/>
    </location>
    <ligand>
        <name>shikimate</name>
        <dbReference type="ChEBI" id="CHEBI:36208"/>
    </ligand>
</feature>
<comment type="catalytic activity">
    <reaction evidence="6">
        <text>L-quinate + NAD(+) = 3-dehydroquinate + NADH + H(+)</text>
        <dbReference type="Rhea" id="RHEA:22364"/>
        <dbReference type="ChEBI" id="CHEBI:15378"/>
        <dbReference type="ChEBI" id="CHEBI:29751"/>
        <dbReference type="ChEBI" id="CHEBI:32364"/>
        <dbReference type="ChEBI" id="CHEBI:57540"/>
        <dbReference type="ChEBI" id="CHEBI:57945"/>
        <dbReference type="EC" id="1.1.1.24"/>
    </reaction>
</comment>
<dbReference type="InterPro" id="IPR041121">
    <property type="entry name" value="SDH_C"/>
</dbReference>
<comment type="catalytic activity">
    <reaction evidence="7">
        <text>shikimate + NAD(+) = 3-dehydroshikimate + NADH + H(+)</text>
        <dbReference type="Rhea" id="RHEA:17741"/>
        <dbReference type="ChEBI" id="CHEBI:15378"/>
        <dbReference type="ChEBI" id="CHEBI:16630"/>
        <dbReference type="ChEBI" id="CHEBI:36208"/>
        <dbReference type="ChEBI" id="CHEBI:57540"/>
        <dbReference type="ChEBI" id="CHEBI:57945"/>
    </reaction>
</comment>
<dbReference type="EMBL" id="MJIH01000001">
    <property type="protein sequence ID" value="OLR65114.1"/>
    <property type="molecule type" value="Genomic_DNA"/>
</dbReference>
<dbReference type="InterPro" id="IPR022893">
    <property type="entry name" value="Shikimate_DH_fam"/>
</dbReference>
<feature type="binding site" evidence="9">
    <location>
        <position position="257"/>
    </location>
    <ligand>
        <name>NADP(+)</name>
        <dbReference type="ChEBI" id="CHEBI:58349"/>
    </ligand>
</feature>
<dbReference type="InterPro" id="IPR046346">
    <property type="entry name" value="Aminoacid_DH-like_N_sf"/>
</dbReference>
<comment type="caution">
    <text evidence="10">The sequence shown here is derived from an EMBL/GenBank/DDBJ whole genome shotgun (WGS) entry which is preliminary data.</text>
</comment>
<name>A0A1U7M0E2_9FIRM</name>
<comment type="caution">
    <text evidence="9">Lacks conserved residue(s) required for the propagation of feature annotation.</text>
</comment>
<dbReference type="STRING" id="1465756.BIV18_06105"/>
<dbReference type="PANTHER" id="PTHR21089">
    <property type="entry name" value="SHIKIMATE DEHYDROGENASE"/>
    <property type="match status" value="1"/>
</dbReference>
<dbReference type="GO" id="GO:0008652">
    <property type="term" value="P:amino acid biosynthetic process"/>
    <property type="evidence" value="ECO:0007669"/>
    <property type="project" value="UniProtKB-KW"/>
</dbReference>
<feature type="binding site" evidence="9">
    <location>
        <position position="236"/>
    </location>
    <ligand>
        <name>shikimate</name>
        <dbReference type="ChEBI" id="CHEBI:36208"/>
    </ligand>
</feature>
<evidence type="ECO:0000256" key="7">
    <source>
        <dbReference type="ARBA" id="ARBA00052329"/>
    </source>
</evidence>
<dbReference type="InterPro" id="IPR036291">
    <property type="entry name" value="NAD(P)-bd_dom_sf"/>
</dbReference>
<dbReference type="EC" id="1.1.1.25" evidence="9"/>
<comment type="pathway">
    <text evidence="1 9">Metabolic intermediate biosynthesis; chorismate biosynthesis; chorismate from D-erythrose 4-phosphate and phosphoenolpyruvate: step 4/7.</text>
</comment>
<dbReference type="GO" id="GO:0009073">
    <property type="term" value="P:aromatic amino acid family biosynthetic process"/>
    <property type="evidence" value="ECO:0007669"/>
    <property type="project" value="UniProtKB-KW"/>
</dbReference>
<evidence type="ECO:0000256" key="6">
    <source>
        <dbReference type="ARBA" id="ARBA00051639"/>
    </source>
</evidence>
<feature type="binding site" evidence="9">
    <location>
        <begin position="135"/>
        <end position="139"/>
    </location>
    <ligand>
        <name>NADP(+)</name>
        <dbReference type="ChEBI" id="CHEBI:58349"/>
    </ligand>
</feature>
<dbReference type="GO" id="GO:0009423">
    <property type="term" value="P:chorismate biosynthetic process"/>
    <property type="evidence" value="ECO:0007669"/>
    <property type="project" value="UniProtKB-UniRule"/>
</dbReference>
<dbReference type="UniPathway" id="UPA00053">
    <property type="reaction ID" value="UER00087"/>
</dbReference>
<comment type="pathway">
    <text evidence="8">Aromatic compound metabolism; 3,4-dihydroxybenzoate biosynthesis; 3-dehydroquinate from D-quinate (NAD(+) route).</text>
</comment>
<comment type="subunit">
    <text evidence="9">Homodimer.</text>
</comment>
<feature type="binding site" evidence="9">
    <location>
        <position position="85"/>
    </location>
    <ligand>
        <name>NADP(+)</name>
        <dbReference type="ChEBI" id="CHEBI:58349"/>
    </ligand>
</feature>
<evidence type="ECO:0000313" key="11">
    <source>
        <dbReference type="Proteomes" id="UP000187166"/>
    </source>
</evidence>
<keyword evidence="4 9" id="KW-0560">Oxidoreductase</keyword>
<dbReference type="RefSeq" id="WP_075659757.1">
    <property type="nucleotide sequence ID" value="NZ_JABDSR010000002.1"/>
</dbReference>
<keyword evidence="11" id="KW-1185">Reference proteome</keyword>
<dbReference type="GO" id="GO:0019632">
    <property type="term" value="P:shikimate metabolic process"/>
    <property type="evidence" value="ECO:0007669"/>
    <property type="project" value="InterPro"/>
</dbReference>
<evidence type="ECO:0000256" key="5">
    <source>
        <dbReference type="ARBA" id="ARBA00023141"/>
    </source>
</evidence>
<evidence type="ECO:0000256" key="4">
    <source>
        <dbReference type="ARBA" id="ARBA00023002"/>
    </source>
</evidence>
<reference evidence="10 11" key="1">
    <citation type="journal article" date="2016" name="Appl. Environ. Microbiol.">
        <title>Function and Phylogeny of Bacterial Butyryl Coenzyme A:Acetate Transferases and Their Diversity in the Proximal Colon of Swine.</title>
        <authorList>
            <person name="Trachsel J."/>
            <person name="Bayles D.O."/>
            <person name="Looft T."/>
            <person name="Levine U.Y."/>
            <person name="Allen H.K."/>
        </authorList>
    </citation>
    <scope>NUCLEOTIDE SEQUENCE [LARGE SCALE GENOMIC DNA]</scope>
    <source>
        <strain evidence="10 11">35-6-1</strain>
    </source>
</reference>
<evidence type="ECO:0000256" key="1">
    <source>
        <dbReference type="ARBA" id="ARBA00004871"/>
    </source>
</evidence>
<gene>
    <name evidence="9" type="primary">aroE</name>
    <name evidence="10" type="ORF">BIV18_06105</name>
</gene>
<evidence type="ECO:0000256" key="8">
    <source>
        <dbReference type="ARBA" id="ARBA00060613"/>
    </source>
</evidence>
<feature type="active site" description="Proton acceptor" evidence="9">
    <location>
        <position position="73"/>
    </location>
</feature>
<feature type="binding site" evidence="9">
    <location>
        <position position="234"/>
    </location>
    <ligand>
        <name>NADP(+)</name>
        <dbReference type="ChEBI" id="CHEBI:58349"/>
    </ligand>
</feature>
<comment type="function">
    <text evidence="9">Involved in the biosynthesis of the chorismate, which leads to the biosynthesis of aromatic amino acids. Catalyzes the reversible NADPH linked reduction of 3-dehydroshikimate (DHSA) to yield shikimate (SA).</text>
</comment>
<dbReference type="GO" id="GO:0004764">
    <property type="term" value="F:shikimate 3-dehydrogenase (NADP+) activity"/>
    <property type="evidence" value="ECO:0007669"/>
    <property type="project" value="UniProtKB-UniRule"/>
</dbReference>
<evidence type="ECO:0000256" key="2">
    <source>
        <dbReference type="ARBA" id="ARBA00022605"/>
    </source>
</evidence>
<feature type="binding site" evidence="9">
    <location>
        <begin position="22"/>
        <end position="24"/>
    </location>
    <ligand>
        <name>shikimate</name>
        <dbReference type="ChEBI" id="CHEBI:36208"/>
    </ligand>
</feature>
<dbReference type="PANTHER" id="PTHR21089:SF1">
    <property type="entry name" value="BIFUNCTIONAL 3-DEHYDROQUINATE DEHYDRATASE_SHIKIMATE DEHYDROGENASE, CHLOROPLASTIC"/>
    <property type="match status" value="1"/>
</dbReference>
<dbReference type="Proteomes" id="UP000187166">
    <property type="component" value="Unassembled WGS sequence"/>
</dbReference>
<dbReference type="HAMAP" id="MF_00222">
    <property type="entry name" value="Shikimate_DH_AroE"/>
    <property type="match status" value="1"/>
</dbReference>
<feature type="binding site" evidence="9">
    <location>
        <position position="94"/>
    </location>
    <ligand>
        <name>shikimate</name>
        <dbReference type="ChEBI" id="CHEBI:36208"/>
    </ligand>
</feature>
<dbReference type="InterPro" id="IPR013708">
    <property type="entry name" value="Shikimate_DH-bd_N"/>
</dbReference>
<dbReference type="InterPro" id="IPR011342">
    <property type="entry name" value="Shikimate_DH"/>
</dbReference>